<dbReference type="Pfam" id="PF00588">
    <property type="entry name" value="SpoU_methylase"/>
    <property type="match status" value="1"/>
</dbReference>
<sequence>MTRGGASPAIRVRRPRELRRQRRPRAHSCWDHLIAAPLWPLHGANLGTLLRTCDAVGACLAVPRLPWVPDALERGNTLRRPSCVHWVNEPLGWLERQREAGSRVVGVELADEAVRLADLPPARVRTVAVLGHERHGIPGEALDLLDLAVEIPMVGGGSSLNVAVAGSLVLYRLAGLL</sequence>
<comment type="caution">
    <text evidence="4">The sequence shown here is derived from an EMBL/GenBank/DDBJ whole genome shotgun (WGS) entry which is preliminary data.</text>
</comment>
<dbReference type="InterPro" id="IPR051259">
    <property type="entry name" value="rRNA_Methyltransferase"/>
</dbReference>
<dbReference type="GO" id="GO:0006396">
    <property type="term" value="P:RNA processing"/>
    <property type="evidence" value="ECO:0007669"/>
    <property type="project" value="InterPro"/>
</dbReference>
<feature type="domain" description="tRNA/rRNA methyltransferase SpoU type" evidence="3">
    <location>
        <begin position="44"/>
        <end position="171"/>
    </location>
</feature>
<evidence type="ECO:0000256" key="1">
    <source>
        <dbReference type="ARBA" id="ARBA00022603"/>
    </source>
</evidence>
<dbReference type="GO" id="GO:0008173">
    <property type="term" value="F:RNA methyltransferase activity"/>
    <property type="evidence" value="ECO:0007669"/>
    <property type="project" value="InterPro"/>
</dbReference>
<dbReference type="Gene3D" id="3.40.1280.10">
    <property type="match status" value="1"/>
</dbReference>
<organism evidence="4 5">
    <name type="scientific">Actinomadura litoris</name>
    <dbReference type="NCBI Taxonomy" id="2678616"/>
    <lineage>
        <taxon>Bacteria</taxon>
        <taxon>Bacillati</taxon>
        <taxon>Actinomycetota</taxon>
        <taxon>Actinomycetes</taxon>
        <taxon>Streptosporangiales</taxon>
        <taxon>Thermomonosporaceae</taxon>
        <taxon>Actinomadura</taxon>
    </lineage>
</organism>
<gene>
    <name evidence="4" type="ORF">GNZ18_13915</name>
</gene>
<dbReference type="InterPro" id="IPR029026">
    <property type="entry name" value="tRNA_m1G_MTases_N"/>
</dbReference>
<name>A0A7K1L0E0_9ACTN</name>
<accession>A0A7K1L0E0</accession>
<dbReference type="Proteomes" id="UP000432015">
    <property type="component" value="Unassembled WGS sequence"/>
</dbReference>
<dbReference type="SUPFAM" id="SSF75217">
    <property type="entry name" value="alpha/beta knot"/>
    <property type="match status" value="1"/>
</dbReference>
<dbReference type="RefSeq" id="WP_312874505.1">
    <property type="nucleotide sequence ID" value="NZ_WOFH01000004.1"/>
</dbReference>
<dbReference type="InterPro" id="IPR001537">
    <property type="entry name" value="SpoU_MeTrfase"/>
</dbReference>
<keyword evidence="2 4" id="KW-0808">Transferase</keyword>
<dbReference type="GO" id="GO:0003723">
    <property type="term" value="F:RNA binding"/>
    <property type="evidence" value="ECO:0007669"/>
    <property type="project" value="InterPro"/>
</dbReference>
<proteinExistence type="predicted"/>
<dbReference type="InterPro" id="IPR029028">
    <property type="entry name" value="Alpha/beta_knot_MTases"/>
</dbReference>
<dbReference type="GO" id="GO:0032259">
    <property type="term" value="P:methylation"/>
    <property type="evidence" value="ECO:0007669"/>
    <property type="project" value="UniProtKB-KW"/>
</dbReference>
<dbReference type="PANTHER" id="PTHR43191">
    <property type="entry name" value="RRNA METHYLTRANSFERASE 3"/>
    <property type="match status" value="1"/>
</dbReference>
<keyword evidence="5" id="KW-1185">Reference proteome</keyword>
<evidence type="ECO:0000259" key="3">
    <source>
        <dbReference type="Pfam" id="PF00588"/>
    </source>
</evidence>
<evidence type="ECO:0000313" key="5">
    <source>
        <dbReference type="Proteomes" id="UP000432015"/>
    </source>
</evidence>
<keyword evidence="1 4" id="KW-0489">Methyltransferase</keyword>
<protein>
    <submittedName>
        <fullName evidence="4">TrmH family RNA methyltransferase</fullName>
    </submittedName>
</protein>
<dbReference type="PANTHER" id="PTHR43191:SF2">
    <property type="entry name" value="RRNA METHYLTRANSFERASE 3, MITOCHONDRIAL"/>
    <property type="match status" value="1"/>
</dbReference>
<evidence type="ECO:0000313" key="4">
    <source>
        <dbReference type="EMBL" id="MUN37696.1"/>
    </source>
</evidence>
<dbReference type="AlphaFoldDB" id="A0A7K1L0E0"/>
<dbReference type="EMBL" id="WOFH01000004">
    <property type="protein sequence ID" value="MUN37696.1"/>
    <property type="molecule type" value="Genomic_DNA"/>
</dbReference>
<reference evidence="4 5" key="1">
    <citation type="submission" date="2019-11" db="EMBL/GenBank/DDBJ databases">
        <authorList>
            <person name="Cao P."/>
        </authorList>
    </citation>
    <scope>NUCLEOTIDE SEQUENCE [LARGE SCALE GENOMIC DNA]</scope>
    <source>
        <strain evidence="4 5">NEAU-AAG5</strain>
    </source>
</reference>
<evidence type="ECO:0000256" key="2">
    <source>
        <dbReference type="ARBA" id="ARBA00022679"/>
    </source>
</evidence>